<dbReference type="HOGENOM" id="CLU_094292_0_0_1"/>
<dbReference type="EMBL" id="GL883122">
    <property type="protein sequence ID" value="EGG03835.1"/>
    <property type="molecule type" value="Genomic_DNA"/>
</dbReference>
<dbReference type="RefSeq" id="XP_007412949.1">
    <property type="nucleotide sequence ID" value="XM_007412887.1"/>
</dbReference>
<protein>
    <submittedName>
        <fullName evidence="1">Uncharacterized protein</fullName>
    </submittedName>
</protein>
<dbReference type="VEuPathDB" id="FungiDB:MELLADRAFT_109002"/>
<dbReference type="Proteomes" id="UP000001072">
    <property type="component" value="Unassembled WGS sequence"/>
</dbReference>
<sequence length="212" mass="24050">MHTNGKMEETAKSLMNRFCQVQKLYRKSSPPRNISKKADGGLFEMDDHTYMALLEYYQQKNAAWTDYRVLENAEGAKVLTPSATEVQSMEGIGGVKFNKNEGNKLVEYMLNGVRTWGIVTHCLKVRLEDEEDSLVCVRRIEVIENQALDVVLKRMGLVQLKDIRLHRFIPAGSVTATQSYRILAAWSFGYEGPSVLVNVKENIVSECLTLEL</sequence>
<keyword evidence="2" id="KW-1185">Reference proteome</keyword>
<reference evidence="2" key="1">
    <citation type="journal article" date="2011" name="Proc. Natl. Acad. Sci. U.S.A.">
        <title>Obligate biotrophy features unraveled by the genomic analysis of rust fungi.</title>
        <authorList>
            <person name="Duplessis S."/>
            <person name="Cuomo C.A."/>
            <person name="Lin Y.-C."/>
            <person name="Aerts A."/>
            <person name="Tisserant E."/>
            <person name="Veneault-Fourrey C."/>
            <person name="Joly D.L."/>
            <person name="Hacquard S."/>
            <person name="Amselem J."/>
            <person name="Cantarel B.L."/>
            <person name="Chiu R."/>
            <person name="Coutinho P.M."/>
            <person name="Feau N."/>
            <person name="Field M."/>
            <person name="Frey P."/>
            <person name="Gelhaye E."/>
            <person name="Goldberg J."/>
            <person name="Grabherr M.G."/>
            <person name="Kodira C.D."/>
            <person name="Kohler A."/>
            <person name="Kuees U."/>
            <person name="Lindquist E.A."/>
            <person name="Lucas S.M."/>
            <person name="Mago R."/>
            <person name="Mauceli E."/>
            <person name="Morin E."/>
            <person name="Murat C."/>
            <person name="Pangilinan J.L."/>
            <person name="Park R."/>
            <person name="Pearson M."/>
            <person name="Quesneville H."/>
            <person name="Rouhier N."/>
            <person name="Sakthikumar S."/>
            <person name="Salamov A.A."/>
            <person name="Schmutz J."/>
            <person name="Selles B."/>
            <person name="Shapiro H."/>
            <person name="Tanguay P."/>
            <person name="Tuskan G.A."/>
            <person name="Henrissat B."/>
            <person name="Van de Peer Y."/>
            <person name="Rouze P."/>
            <person name="Ellis J.G."/>
            <person name="Dodds P.N."/>
            <person name="Schein J.E."/>
            <person name="Zhong S."/>
            <person name="Hamelin R.C."/>
            <person name="Grigoriev I.V."/>
            <person name="Szabo L.J."/>
            <person name="Martin F."/>
        </authorList>
    </citation>
    <scope>NUCLEOTIDE SEQUENCE [LARGE SCALE GENOMIC DNA]</scope>
    <source>
        <strain evidence="2">98AG31 / pathotype 3-4-7</strain>
    </source>
</reference>
<evidence type="ECO:0000313" key="2">
    <source>
        <dbReference type="Proteomes" id="UP000001072"/>
    </source>
</evidence>
<dbReference type="OrthoDB" id="2505258at2759"/>
<dbReference type="GeneID" id="18923625"/>
<organism evidence="2">
    <name type="scientific">Melampsora larici-populina (strain 98AG31 / pathotype 3-4-7)</name>
    <name type="common">Poplar leaf rust fungus</name>
    <dbReference type="NCBI Taxonomy" id="747676"/>
    <lineage>
        <taxon>Eukaryota</taxon>
        <taxon>Fungi</taxon>
        <taxon>Dikarya</taxon>
        <taxon>Basidiomycota</taxon>
        <taxon>Pucciniomycotina</taxon>
        <taxon>Pucciniomycetes</taxon>
        <taxon>Pucciniales</taxon>
        <taxon>Melampsoraceae</taxon>
        <taxon>Melampsora</taxon>
    </lineage>
</organism>
<accession>F4RV04</accession>
<dbReference type="AlphaFoldDB" id="F4RV04"/>
<dbReference type="InParanoid" id="F4RV04"/>
<evidence type="ECO:0000313" key="1">
    <source>
        <dbReference type="EMBL" id="EGG03835.1"/>
    </source>
</evidence>
<name>F4RV04_MELLP</name>
<dbReference type="KEGG" id="mlr:MELLADRAFT_109002"/>
<gene>
    <name evidence="1" type="ORF">MELLADRAFT_109002</name>
</gene>
<proteinExistence type="predicted"/>